<reference evidence="3" key="1">
    <citation type="submission" date="2016-06" db="UniProtKB">
        <authorList>
            <consortium name="WormBaseParasite"/>
        </authorList>
    </citation>
    <scope>IDENTIFICATION</scope>
</reference>
<evidence type="ECO:0000313" key="3">
    <source>
        <dbReference type="WBParaSite" id="TCNE_0001854601-mRNA-1"/>
    </source>
</evidence>
<name>A0A183VCS2_TOXCA</name>
<evidence type="ECO:0000313" key="2">
    <source>
        <dbReference type="Proteomes" id="UP000050794"/>
    </source>
</evidence>
<keyword evidence="2" id="KW-1185">Reference proteome</keyword>
<evidence type="ECO:0000313" key="1">
    <source>
        <dbReference type="EMBL" id="VDM49863.1"/>
    </source>
</evidence>
<sequence length="117" mass="13519">MSDGVLTVMQEDDAEQISYFRVLVKFSLERIDEPVFLDFDEKSFTGSITIVNGTFNHSFVQGDLLFHINRVDKADPCVIPYGFAHLVGERTVHSLRYIYKYRVSCSNFLLLRRHIGL</sequence>
<gene>
    <name evidence="1" type="ORF">TCNE_LOCUS18542</name>
</gene>
<dbReference type="WBParaSite" id="TCNE_0001854601-mRNA-1">
    <property type="protein sequence ID" value="TCNE_0001854601-mRNA-1"/>
    <property type="gene ID" value="TCNE_0001854601"/>
</dbReference>
<organism evidence="2 3">
    <name type="scientific">Toxocara canis</name>
    <name type="common">Canine roundworm</name>
    <dbReference type="NCBI Taxonomy" id="6265"/>
    <lineage>
        <taxon>Eukaryota</taxon>
        <taxon>Metazoa</taxon>
        <taxon>Ecdysozoa</taxon>
        <taxon>Nematoda</taxon>
        <taxon>Chromadorea</taxon>
        <taxon>Rhabditida</taxon>
        <taxon>Spirurina</taxon>
        <taxon>Ascaridomorpha</taxon>
        <taxon>Ascaridoidea</taxon>
        <taxon>Toxocaridae</taxon>
        <taxon>Toxocara</taxon>
    </lineage>
</organism>
<accession>A0A183VCS2</accession>
<protein>
    <submittedName>
        <fullName evidence="3">Galectin</fullName>
    </submittedName>
</protein>
<dbReference type="AlphaFoldDB" id="A0A183VCS2"/>
<dbReference type="EMBL" id="UYWY01025656">
    <property type="protein sequence ID" value="VDM49863.1"/>
    <property type="molecule type" value="Genomic_DNA"/>
</dbReference>
<reference evidence="1 2" key="2">
    <citation type="submission" date="2018-11" db="EMBL/GenBank/DDBJ databases">
        <authorList>
            <consortium name="Pathogen Informatics"/>
        </authorList>
    </citation>
    <scope>NUCLEOTIDE SEQUENCE [LARGE SCALE GENOMIC DNA]</scope>
</reference>
<proteinExistence type="predicted"/>
<dbReference type="Proteomes" id="UP000050794">
    <property type="component" value="Unassembled WGS sequence"/>
</dbReference>